<evidence type="ECO:0000313" key="3">
    <source>
        <dbReference type="Proteomes" id="UP000887013"/>
    </source>
</evidence>
<dbReference type="AlphaFoldDB" id="A0A8X6U4C9"/>
<name>A0A8X6U4C9_NEPPI</name>
<evidence type="ECO:0000256" key="1">
    <source>
        <dbReference type="SAM" id="MobiDB-lite"/>
    </source>
</evidence>
<dbReference type="Proteomes" id="UP000887013">
    <property type="component" value="Unassembled WGS sequence"/>
</dbReference>
<accession>A0A8X6U4C9</accession>
<feature type="compositionally biased region" description="Basic and acidic residues" evidence="1">
    <location>
        <begin position="34"/>
        <end position="47"/>
    </location>
</feature>
<reference evidence="2" key="1">
    <citation type="submission" date="2020-08" db="EMBL/GenBank/DDBJ databases">
        <title>Multicomponent nature underlies the extraordinary mechanical properties of spider dragline silk.</title>
        <authorList>
            <person name="Kono N."/>
            <person name="Nakamura H."/>
            <person name="Mori M."/>
            <person name="Yoshida Y."/>
            <person name="Ohtoshi R."/>
            <person name="Malay A.D."/>
            <person name="Moran D.A.P."/>
            <person name="Tomita M."/>
            <person name="Numata K."/>
            <person name="Arakawa K."/>
        </authorList>
    </citation>
    <scope>NUCLEOTIDE SEQUENCE</scope>
</reference>
<evidence type="ECO:0000313" key="2">
    <source>
        <dbReference type="EMBL" id="GFT80033.1"/>
    </source>
</evidence>
<protein>
    <submittedName>
        <fullName evidence="2">Uncharacterized protein</fullName>
    </submittedName>
</protein>
<organism evidence="2 3">
    <name type="scientific">Nephila pilipes</name>
    <name type="common">Giant wood spider</name>
    <name type="synonym">Nephila maculata</name>
    <dbReference type="NCBI Taxonomy" id="299642"/>
    <lineage>
        <taxon>Eukaryota</taxon>
        <taxon>Metazoa</taxon>
        <taxon>Ecdysozoa</taxon>
        <taxon>Arthropoda</taxon>
        <taxon>Chelicerata</taxon>
        <taxon>Arachnida</taxon>
        <taxon>Araneae</taxon>
        <taxon>Araneomorphae</taxon>
        <taxon>Entelegynae</taxon>
        <taxon>Araneoidea</taxon>
        <taxon>Nephilidae</taxon>
        <taxon>Nephila</taxon>
    </lineage>
</organism>
<dbReference type="EMBL" id="BMAW01118488">
    <property type="protein sequence ID" value="GFT80033.1"/>
    <property type="molecule type" value="Genomic_DNA"/>
</dbReference>
<proteinExistence type="predicted"/>
<keyword evidence="3" id="KW-1185">Reference proteome</keyword>
<gene>
    <name evidence="2" type="ORF">NPIL_540441</name>
</gene>
<comment type="caution">
    <text evidence="2">The sequence shown here is derived from an EMBL/GenBank/DDBJ whole genome shotgun (WGS) entry which is preliminary data.</text>
</comment>
<feature type="region of interest" description="Disordered" evidence="1">
    <location>
        <begin position="31"/>
        <end position="64"/>
    </location>
</feature>
<sequence>MEYDRIRPIDILLTIKEERDPCPFDRAIYLRKKKQDEPMSSRPKDQSSKILSQDPDEELENCPGVGKIKEARAILINPLPMHE</sequence>